<dbReference type="EMBL" id="DTQM01000204">
    <property type="protein sequence ID" value="HGC43684.1"/>
    <property type="molecule type" value="Genomic_DNA"/>
</dbReference>
<name>A0A8J4HC44_9PROT</name>
<reference evidence="1" key="1">
    <citation type="journal article" date="2020" name="mSystems">
        <title>Genome- and Community-Level Interaction Insights into Carbon Utilization and Element Cycling Functions of Hydrothermarchaeota in Hydrothermal Sediment.</title>
        <authorList>
            <person name="Zhou Z."/>
            <person name="Liu Y."/>
            <person name="Xu W."/>
            <person name="Pan J."/>
            <person name="Luo Z.H."/>
            <person name="Li M."/>
        </authorList>
    </citation>
    <scope>NUCLEOTIDE SEQUENCE</scope>
    <source>
        <strain evidence="1">SpSt-997</strain>
    </source>
</reference>
<accession>A0A8J4HC44</accession>
<evidence type="ECO:0000313" key="1">
    <source>
        <dbReference type="EMBL" id="HGC43684.1"/>
    </source>
</evidence>
<dbReference type="AlphaFoldDB" id="A0A8J4HC44"/>
<proteinExistence type="predicted"/>
<organism evidence="1">
    <name type="scientific">Acidicaldus sp</name>
    <dbReference type="NCBI Taxonomy" id="1872105"/>
    <lineage>
        <taxon>Bacteria</taxon>
        <taxon>Pseudomonadati</taxon>
        <taxon>Pseudomonadota</taxon>
        <taxon>Alphaproteobacteria</taxon>
        <taxon>Acetobacterales</taxon>
        <taxon>Acetobacteraceae</taxon>
        <taxon>Acidicaldus</taxon>
    </lineage>
</organism>
<sequence>MMRIGDRRFLHAWQTLRAASQPGPEASSWRVGAVTWRRTRLSQSCADFSVVQDAYALEHPGPGVHWGLLVVMETWWDSKHRVIRSQVWATHLSGSKTALQDWIRSEAERAERKG</sequence>
<protein>
    <submittedName>
        <fullName evidence="1">Uncharacterized protein</fullName>
    </submittedName>
</protein>
<comment type="caution">
    <text evidence="1">The sequence shown here is derived from an EMBL/GenBank/DDBJ whole genome shotgun (WGS) entry which is preliminary data.</text>
</comment>
<gene>
    <name evidence="1" type="ORF">ENY07_10760</name>
</gene>